<protein>
    <submittedName>
        <fullName evidence="1">Uncharacterized protein</fullName>
    </submittedName>
</protein>
<evidence type="ECO:0000313" key="2">
    <source>
        <dbReference type="Proteomes" id="UP000266723"/>
    </source>
</evidence>
<organism evidence="1 2">
    <name type="scientific">Brassica cretica</name>
    <name type="common">Mustard</name>
    <dbReference type="NCBI Taxonomy" id="69181"/>
    <lineage>
        <taxon>Eukaryota</taxon>
        <taxon>Viridiplantae</taxon>
        <taxon>Streptophyta</taxon>
        <taxon>Embryophyta</taxon>
        <taxon>Tracheophyta</taxon>
        <taxon>Spermatophyta</taxon>
        <taxon>Magnoliopsida</taxon>
        <taxon>eudicotyledons</taxon>
        <taxon>Gunneridae</taxon>
        <taxon>Pentapetalae</taxon>
        <taxon>rosids</taxon>
        <taxon>malvids</taxon>
        <taxon>Brassicales</taxon>
        <taxon>Brassicaceae</taxon>
        <taxon>Brassiceae</taxon>
        <taxon>Brassica</taxon>
    </lineage>
</organism>
<evidence type="ECO:0000313" key="1">
    <source>
        <dbReference type="EMBL" id="KAF3544239.1"/>
    </source>
</evidence>
<dbReference type="EMBL" id="QGKV02000832">
    <property type="protein sequence ID" value="KAF3544239.1"/>
    <property type="molecule type" value="Genomic_DNA"/>
</dbReference>
<name>A0ABQ7BWJ3_BRACR</name>
<accession>A0ABQ7BWJ3</accession>
<keyword evidence="2" id="KW-1185">Reference proteome</keyword>
<comment type="caution">
    <text evidence="1">The sequence shown here is derived from an EMBL/GenBank/DDBJ whole genome shotgun (WGS) entry which is preliminary data.</text>
</comment>
<reference evidence="1 2" key="1">
    <citation type="journal article" date="2020" name="BMC Genomics">
        <title>Intraspecific diversification of the crop wild relative Brassica cretica Lam. using demographic model selection.</title>
        <authorList>
            <person name="Kioukis A."/>
            <person name="Michalopoulou V.A."/>
            <person name="Briers L."/>
            <person name="Pirintsos S."/>
            <person name="Studholme D.J."/>
            <person name="Pavlidis P."/>
            <person name="Sarris P.F."/>
        </authorList>
    </citation>
    <scope>NUCLEOTIDE SEQUENCE [LARGE SCALE GENOMIC DNA]</scope>
    <source>
        <strain evidence="2">cv. PFS-1207/04</strain>
    </source>
</reference>
<gene>
    <name evidence="1" type="ORF">DY000_02006367</name>
</gene>
<sequence length="118" mass="12739">MRWVSIDREMVSFDTATDGHRFFETARCETSDLCILSSDGSSSNIQHGSSSNRECDRYHQISTGVNRQHESVAINAEVGSTISASSAQLSSPYSCHPSSSTIYLSIDSISISRVAAAS</sequence>
<dbReference type="Proteomes" id="UP000266723">
    <property type="component" value="Unassembled WGS sequence"/>
</dbReference>
<proteinExistence type="predicted"/>